<dbReference type="InterPro" id="IPR043502">
    <property type="entry name" value="DNA/RNA_pol_sf"/>
</dbReference>
<proteinExistence type="predicted"/>
<accession>A0A077WIM9</accession>
<dbReference type="SUPFAM" id="SSF56672">
    <property type="entry name" value="DNA/RNA polymerases"/>
    <property type="match status" value="1"/>
</dbReference>
<dbReference type="InterPro" id="IPR043128">
    <property type="entry name" value="Rev_trsase/Diguanyl_cyclase"/>
</dbReference>
<dbReference type="Gene3D" id="3.10.10.10">
    <property type="entry name" value="HIV Type 1 Reverse Transcriptase, subunit A, domain 1"/>
    <property type="match status" value="1"/>
</dbReference>
<gene>
    <name evidence="1" type="ORF">LRAMOSA09451</name>
</gene>
<dbReference type="OrthoDB" id="5920460at2759"/>
<evidence type="ECO:0008006" key="2">
    <source>
        <dbReference type="Google" id="ProtNLM"/>
    </source>
</evidence>
<dbReference type="Gene3D" id="3.30.70.270">
    <property type="match status" value="1"/>
</dbReference>
<dbReference type="PANTHER" id="PTHR24559:SF444">
    <property type="entry name" value="REVERSE TRANSCRIPTASE DOMAIN-CONTAINING PROTEIN"/>
    <property type="match status" value="1"/>
</dbReference>
<reference evidence="1" key="1">
    <citation type="journal article" date="2014" name="Genome Announc.">
        <title>De novo whole-genome sequence and genome annotation of Lichtheimia ramosa.</title>
        <authorList>
            <person name="Linde J."/>
            <person name="Schwartze V."/>
            <person name="Binder U."/>
            <person name="Lass-Florl C."/>
            <person name="Voigt K."/>
            <person name="Horn F."/>
        </authorList>
    </citation>
    <scope>NUCLEOTIDE SEQUENCE</scope>
    <source>
        <strain evidence="1">JMRC FSU:6197</strain>
    </source>
</reference>
<dbReference type="EMBL" id="LK023322">
    <property type="protein sequence ID" value="CDS06928.1"/>
    <property type="molecule type" value="Genomic_DNA"/>
</dbReference>
<sequence length="93" mass="10112">MTDLGRARPSKGTWTSPVFFVREKSGECTIRYRQLNAKTAKDAYPLPHLDDLLGPMAGAPTLDAASGYWQIPLADKTLTRLVSSPSMGLTSSQ</sequence>
<dbReference type="InterPro" id="IPR053134">
    <property type="entry name" value="RNA-dir_DNA_polymerase"/>
</dbReference>
<protein>
    <recommendedName>
        <fullName evidence="2">Reverse transcriptase domain-containing protein</fullName>
    </recommendedName>
</protein>
<dbReference type="PANTHER" id="PTHR24559">
    <property type="entry name" value="TRANSPOSON TY3-I GAG-POL POLYPROTEIN"/>
    <property type="match status" value="1"/>
</dbReference>
<organism evidence="1">
    <name type="scientific">Lichtheimia ramosa</name>
    <dbReference type="NCBI Taxonomy" id="688394"/>
    <lineage>
        <taxon>Eukaryota</taxon>
        <taxon>Fungi</taxon>
        <taxon>Fungi incertae sedis</taxon>
        <taxon>Mucoromycota</taxon>
        <taxon>Mucoromycotina</taxon>
        <taxon>Mucoromycetes</taxon>
        <taxon>Mucorales</taxon>
        <taxon>Lichtheimiaceae</taxon>
        <taxon>Lichtheimia</taxon>
    </lineage>
</organism>
<dbReference type="AlphaFoldDB" id="A0A077WIM9"/>
<name>A0A077WIM9_9FUNG</name>
<evidence type="ECO:0000313" key="1">
    <source>
        <dbReference type="EMBL" id="CDS06928.1"/>
    </source>
</evidence>